<dbReference type="AlphaFoldDB" id="A0A7G9YEI7"/>
<dbReference type="EMBL" id="MT631189">
    <property type="protein sequence ID" value="QNO46421.1"/>
    <property type="molecule type" value="Genomic_DNA"/>
</dbReference>
<evidence type="ECO:0000313" key="1">
    <source>
        <dbReference type="EMBL" id="QNO46421.1"/>
    </source>
</evidence>
<reference evidence="1" key="1">
    <citation type="submission" date="2020-06" db="EMBL/GenBank/DDBJ databases">
        <title>Unique genomic features of the anaerobic methanotrophic archaea.</title>
        <authorList>
            <person name="Chadwick G.L."/>
            <person name="Skennerton C.T."/>
            <person name="Laso-Perez R."/>
            <person name="Leu A.O."/>
            <person name="Speth D.R."/>
            <person name="Yu H."/>
            <person name="Morgan-Lang C."/>
            <person name="Hatzenpichler R."/>
            <person name="Goudeau D."/>
            <person name="Malmstrom R."/>
            <person name="Brazelton W.J."/>
            <person name="Woyke T."/>
            <person name="Hallam S.J."/>
            <person name="Tyson G.W."/>
            <person name="Wegener G."/>
            <person name="Boetius A."/>
            <person name="Orphan V."/>
        </authorList>
    </citation>
    <scope>NUCLEOTIDE SEQUENCE</scope>
</reference>
<proteinExistence type="predicted"/>
<gene>
    <name evidence="1" type="ORF">NIBJONLA_00038</name>
</gene>
<name>A0A7G9YEI7_9EURY</name>
<sequence length="385" mass="45017">MSQKIKFDNVEPEYKFEILIEGKPVVGFSIDAARAGNNVRVAQRCFLTDYDGDLFFTCLDQISHIYLRDWMPSSRKKESAISNCLIFIQKNNEAEVFINIPTEMQIISKRSIEKGGEIDREDIADLIRVEFPGMQMKSDCAVIYIFSKGWRRGLYFDLLPVQPQSSHRTSDLETLFASFHSYLLFPEVHRLEPNVKEKMFECGWFPFIRILGRHFEEIYNTLKNEFPLIEVEMKVVDSFDEKSIRDLKDAWMTKDLFKKHKTVIETAIDRFIEKDYISAIHILYPRIEGLMRYLYIGESGKPTSKKLVDKLTAPVAKKSIDLSLFLPEDFNEYLKQFYFSSFDLEKGEIDLSRHSLAHGVAKEEDFSKIQAFQAILILDQIFYYV</sequence>
<accession>A0A7G9YEI7</accession>
<protein>
    <submittedName>
        <fullName evidence="1">Uncharacterized protein</fullName>
    </submittedName>
</protein>
<organism evidence="1">
    <name type="scientific">Candidatus Methanogaster sp. ANME-2c ERB4</name>
    <dbReference type="NCBI Taxonomy" id="2759911"/>
    <lineage>
        <taxon>Archaea</taxon>
        <taxon>Methanobacteriati</taxon>
        <taxon>Methanobacteriota</taxon>
        <taxon>Stenosarchaea group</taxon>
        <taxon>Methanomicrobia</taxon>
        <taxon>Methanosarcinales</taxon>
        <taxon>ANME-2 cluster</taxon>
        <taxon>Candidatus Methanogasteraceae</taxon>
        <taxon>Candidatus Methanogaster</taxon>
    </lineage>
</organism>